<keyword evidence="10 13" id="KW-0408">Iron</keyword>
<keyword evidence="5 13" id="KW-0349">Heme</keyword>
<dbReference type="PRINTS" id="PR00465">
    <property type="entry name" value="EP450IV"/>
</dbReference>
<organism evidence="14 15">
    <name type="scientific">Mycena rosella</name>
    <name type="common">Pink bonnet</name>
    <name type="synonym">Agaricus rosellus</name>
    <dbReference type="NCBI Taxonomy" id="1033263"/>
    <lineage>
        <taxon>Eukaryota</taxon>
        <taxon>Fungi</taxon>
        <taxon>Dikarya</taxon>
        <taxon>Basidiomycota</taxon>
        <taxon>Agaricomycotina</taxon>
        <taxon>Agaricomycetes</taxon>
        <taxon>Agaricomycetidae</taxon>
        <taxon>Agaricales</taxon>
        <taxon>Marasmiineae</taxon>
        <taxon>Mycenaceae</taxon>
        <taxon>Mycena</taxon>
    </lineage>
</organism>
<comment type="caution">
    <text evidence="14">The sequence shown here is derived from an EMBL/GenBank/DDBJ whole genome shotgun (WGS) entry which is preliminary data.</text>
</comment>
<comment type="subcellular location">
    <subcellularLocation>
        <location evidence="2">Membrane</location>
    </subcellularLocation>
</comment>
<evidence type="ECO:0000256" key="7">
    <source>
        <dbReference type="ARBA" id="ARBA00022723"/>
    </source>
</evidence>
<evidence type="ECO:0000256" key="10">
    <source>
        <dbReference type="ARBA" id="ARBA00023004"/>
    </source>
</evidence>
<dbReference type="PANTHER" id="PTHR24305:SF166">
    <property type="entry name" value="CYTOCHROME P450 12A4, MITOCHONDRIAL-RELATED"/>
    <property type="match status" value="1"/>
</dbReference>
<evidence type="ECO:0000313" key="15">
    <source>
        <dbReference type="Proteomes" id="UP001221757"/>
    </source>
</evidence>
<dbReference type="PRINTS" id="PR00385">
    <property type="entry name" value="P450"/>
</dbReference>
<comment type="cofactor">
    <cofactor evidence="1 13">
        <name>heme</name>
        <dbReference type="ChEBI" id="CHEBI:30413"/>
    </cofactor>
</comment>
<comment type="similarity">
    <text evidence="4">Belongs to the cytochrome P450 family.</text>
</comment>
<proteinExistence type="inferred from homology"/>
<dbReference type="GO" id="GO:0004497">
    <property type="term" value="F:monooxygenase activity"/>
    <property type="evidence" value="ECO:0007669"/>
    <property type="project" value="UniProtKB-KW"/>
</dbReference>
<keyword evidence="7 13" id="KW-0479">Metal-binding</keyword>
<dbReference type="PANTHER" id="PTHR24305">
    <property type="entry name" value="CYTOCHROME P450"/>
    <property type="match status" value="1"/>
</dbReference>
<name>A0AAD7CW15_MYCRO</name>
<dbReference type="AlphaFoldDB" id="A0AAD7CW15"/>
<evidence type="ECO:0000256" key="3">
    <source>
        <dbReference type="ARBA" id="ARBA00004721"/>
    </source>
</evidence>
<dbReference type="InterPro" id="IPR050121">
    <property type="entry name" value="Cytochrome_P450_monoxygenase"/>
</dbReference>
<dbReference type="InterPro" id="IPR002403">
    <property type="entry name" value="Cyt_P450_E_grp-IV"/>
</dbReference>
<keyword evidence="11" id="KW-0503">Monooxygenase</keyword>
<evidence type="ECO:0000256" key="12">
    <source>
        <dbReference type="ARBA" id="ARBA00023136"/>
    </source>
</evidence>
<dbReference type="EMBL" id="JARKIE010000207">
    <property type="protein sequence ID" value="KAJ7667038.1"/>
    <property type="molecule type" value="Genomic_DNA"/>
</dbReference>
<dbReference type="GO" id="GO:0016020">
    <property type="term" value="C:membrane"/>
    <property type="evidence" value="ECO:0007669"/>
    <property type="project" value="UniProtKB-SubCell"/>
</dbReference>
<dbReference type="InterPro" id="IPR036396">
    <property type="entry name" value="Cyt_P450_sf"/>
</dbReference>
<evidence type="ECO:0000256" key="6">
    <source>
        <dbReference type="ARBA" id="ARBA00022692"/>
    </source>
</evidence>
<protein>
    <submittedName>
        <fullName evidence="14">Cytochrome P450</fullName>
    </submittedName>
</protein>
<dbReference type="Proteomes" id="UP001221757">
    <property type="component" value="Unassembled WGS sequence"/>
</dbReference>
<dbReference type="Gene3D" id="1.10.630.10">
    <property type="entry name" value="Cytochrome P450"/>
    <property type="match status" value="1"/>
</dbReference>
<evidence type="ECO:0000256" key="13">
    <source>
        <dbReference type="PIRSR" id="PIRSR602403-1"/>
    </source>
</evidence>
<keyword evidence="6" id="KW-0812">Transmembrane</keyword>
<keyword evidence="12" id="KW-0472">Membrane</keyword>
<evidence type="ECO:0000256" key="8">
    <source>
        <dbReference type="ARBA" id="ARBA00022989"/>
    </source>
</evidence>
<gene>
    <name evidence="14" type="ORF">B0H17DRAFT_1252158</name>
</gene>
<reference evidence="14" key="1">
    <citation type="submission" date="2023-03" db="EMBL/GenBank/DDBJ databases">
        <title>Massive genome expansion in bonnet fungi (Mycena s.s.) driven by repeated elements and novel gene families across ecological guilds.</title>
        <authorList>
            <consortium name="Lawrence Berkeley National Laboratory"/>
            <person name="Harder C.B."/>
            <person name="Miyauchi S."/>
            <person name="Viragh M."/>
            <person name="Kuo A."/>
            <person name="Thoen E."/>
            <person name="Andreopoulos B."/>
            <person name="Lu D."/>
            <person name="Skrede I."/>
            <person name="Drula E."/>
            <person name="Henrissat B."/>
            <person name="Morin E."/>
            <person name="Kohler A."/>
            <person name="Barry K."/>
            <person name="LaButti K."/>
            <person name="Morin E."/>
            <person name="Salamov A."/>
            <person name="Lipzen A."/>
            <person name="Mereny Z."/>
            <person name="Hegedus B."/>
            <person name="Baldrian P."/>
            <person name="Stursova M."/>
            <person name="Weitz H."/>
            <person name="Taylor A."/>
            <person name="Grigoriev I.V."/>
            <person name="Nagy L.G."/>
            <person name="Martin F."/>
            <person name="Kauserud H."/>
        </authorList>
    </citation>
    <scope>NUCLEOTIDE SEQUENCE</scope>
    <source>
        <strain evidence="14">CBHHK067</strain>
    </source>
</reference>
<evidence type="ECO:0000313" key="14">
    <source>
        <dbReference type="EMBL" id="KAJ7667038.1"/>
    </source>
</evidence>
<sequence>MPPTVRVAVIYALPILAICGARALWRRLFAVLDNIPGPPLKSLFTGNLLQYHDPDGWAFHKNLEENYGGVVKLNGFFGVRQLYVFDPAALDSILVKDQDLYEEIPQNMCMNRLLFGKGIISTIGDDHRRYRKIMLPAFSTANLRGMVPLFYDVVEQARDNLIAPNVGEGSQMLDFNSILGRTALELIGRTGIGYSFDPMLPGQEQNDRYAASLKGLFPAAMKLVLLGPVLPFIEKLPFPSFRHFLINFIPIPALHQLRNLVDFTDAAATKLVRDRKAAIKSGEVCVEDDAKDIMSLLVKSNMSAESGMYLTDKELVAATSIIISAATDTTSAAMNRIFHTLALYPAVQEKLRAEILASSERLDYSALEALPYLDAVVHEILRLYPPATPGMFRETCEDTVLPLSTPIVGVDGTPMKTIAIPKGTTIYIAIAAVNHSKEIWGEDALEFKPERWTHGRANSVTTKTCGIYGNTMTFLGGGRGCIGLKFSELEIKVVTCVLLRSFKLSSPDPNIQWRITGIIPSPNVDNQPSLPILVERLSLATC</sequence>
<evidence type="ECO:0000256" key="2">
    <source>
        <dbReference type="ARBA" id="ARBA00004370"/>
    </source>
</evidence>
<keyword evidence="8" id="KW-1133">Transmembrane helix</keyword>
<comment type="pathway">
    <text evidence="3">Secondary metabolite biosynthesis; terpenoid biosynthesis.</text>
</comment>
<evidence type="ECO:0000256" key="5">
    <source>
        <dbReference type="ARBA" id="ARBA00022617"/>
    </source>
</evidence>
<dbReference type="InterPro" id="IPR001128">
    <property type="entry name" value="Cyt_P450"/>
</dbReference>
<dbReference type="GO" id="GO:0020037">
    <property type="term" value="F:heme binding"/>
    <property type="evidence" value="ECO:0007669"/>
    <property type="project" value="InterPro"/>
</dbReference>
<evidence type="ECO:0000256" key="9">
    <source>
        <dbReference type="ARBA" id="ARBA00023002"/>
    </source>
</evidence>
<dbReference type="SUPFAM" id="SSF48264">
    <property type="entry name" value="Cytochrome P450"/>
    <property type="match status" value="1"/>
</dbReference>
<keyword evidence="15" id="KW-1185">Reference proteome</keyword>
<dbReference type="GO" id="GO:0005506">
    <property type="term" value="F:iron ion binding"/>
    <property type="evidence" value="ECO:0007669"/>
    <property type="project" value="InterPro"/>
</dbReference>
<keyword evidence="9" id="KW-0560">Oxidoreductase</keyword>
<evidence type="ECO:0000256" key="4">
    <source>
        <dbReference type="ARBA" id="ARBA00010617"/>
    </source>
</evidence>
<accession>A0AAD7CW15</accession>
<feature type="binding site" description="axial binding residue" evidence="13">
    <location>
        <position position="481"/>
    </location>
    <ligand>
        <name>heme</name>
        <dbReference type="ChEBI" id="CHEBI:30413"/>
    </ligand>
    <ligandPart>
        <name>Fe</name>
        <dbReference type="ChEBI" id="CHEBI:18248"/>
    </ligandPart>
</feature>
<evidence type="ECO:0000256" key="11">
    <source>
        <dbReference type="ARBA" id="ARBA00023033"/>
    </source>
</evidence>
<dbReference type="GO" id="GO:0016705">
    <property type="term" value="F:oxidoreductase activity, acting on paired donors, with incorporation or reduction of molecular oxygen"/>
    <property type="evidence" value="ECO:0007669"/>
    <property type="project" value="InterPro"/>
</dbReference>
<evidence type="ECO:0000256" key="1">
    <source>
        <dbReference type="ARBA" id="ARBA00001971"/>
    </source>
</evidence>
<dbReference type="Pfam" id="PF00067">
    <property type="entry name" value="p450"/>
    <property type="match status" value="1"/>
</dbReference>